<sequence>MSWKTGLFWLSTSLFVWMLGIGGRDLYALPGLIGLIFLFRELILKNKSFAEYYFTSSSRLLV</sequence>
<accession>A0A382MIK4</accession>
<proteinExistence type="predicted"/>
<evidence type="ECO:0000313" key="2">
    <source>
        <dbReference type="EMBL" id="SVC48318.1"/>
    </source>
</evidence>
<keyword evidence="1" id="KW-1133">Transmembrane helix</keyword>
<protein>
    <submittedName>
        <fullName evidence="2">Uncharacterized protein</fullName>
    </submittedName>
</protein>
<dbReference type="AlphaFoldDB" id="A0A382MIK4"/>
<reference evidence="2" key="1">
    <citation type="submission" date="2018-05" db="EMBL/GenBank/DDBJ databases">
        <authorList>
            <person name="Lanie J.A."/>
            <person name="Ng W.-L."/>
            <person name="Kazmierczak K.M."/>
            <person name="Andrzejewski T.M."/>
            <person name="Davidsen T.M."/>
            <person name="Wayne K.J."/>
            <person name="Tettelin H."/>
            <person name="Glass J.I."/>
            <person name="Rusch D."/>
            <person name="Podicherti R."/>
            <person name="Tsui H.-C.T."/>
            <person name="Winkler M.E."/>
        </authorList>
    </citation>
    <scope>NUCLEOTIDE SEQUENCE</scope>
</reference>
<keyword evidence="1" id="KW-0472">Membrane</keyword>
<feature type="transmembrane region" description="Helical" evidence="1">
    <location>
        <begin position="15"/>
        <end position="39"/>
    </location>
</feature>
<organism evidence="2">
    <name type="scientific">marine metagenome</name>
    <dbReference type="NCBI Taxonomy" id="408172"/>
    <lineage>
        <taxon>unclassified sequences</taxon>
        <taxon>metagenomes</taxon>
        <taxon>ecological metagenomes</taxon>
    </lineage>
</organism>
<dbReference type="EMBL" id="UINC01093694">
    <property type="protein sequence ID" value="SVC48318.1"/>
    <property type="molecule type" value="Genomic_DNA"/>
</dbReference>
<keyword evidence="1" id="KW-0812">Transmembrane</keyword>
<gene>
    <name evidence="2" type="ORF">METZ01_LOCUS301172</name>
</gene>
<evidence type="ECO:0000256" key="1">
    <source>
        <dbReference type="SAM" id="Phobius"/>
    </source>
</evidence>
<name>A0A382MIK4_9ZZZZ</name>
<feature type="non-terminal residue" evidence="2">
    <location>
        <position position="62"/>
    </location>
</feature>